<organism evidence="2 3">
    <name type="scientific">Cryptosporidium xiaoi</name>
    <dbReference type="NCBI Taxonomy" id="659607"/>
    <lineage>
        <taxon>Eukaryota</taxon>
        <taxon>Sar</taxon>
        <taxon>Alveolata</taxon>
        <taxon>Apicomplexa</taxon>
        <taxon>Conoidasida</taxon>
        <taxon>Coccidia</taxon>
        <taxon>Eucoccidiorida</taxon>
        <taxon>Eimeriorina</taxon>
        <taxon>Cryptosporidiidae</taxon>
        <taxon>Cryptosporidium</taxon>
    </lineage>
</organism>
<name>A0AAV9Y2L7_9CRYT</name>
<accession>A0AAV9Y2L7</accession>
<dbReference type="Pfam" id="PF04801">
    <property type="entry name" value="RPC5"/>
    <property type="match status" value="2"/>
</dbReference>
<dbReference type="Proteomes" id="UP001311799">
    <property type="component" value="Unassembled WGS sequence"/>
</dbReference>
<dbReference type="InterPro" id="IPR006886">
    <property type="entry name" value="RNA_pol_III_Rpc5"/>
</dbReference>
<protein>
    <submittedName>
        <fullName evidence="2">Uncharacterized protein</fullName>
    </submittedName>
</protein>
<evidence type="ECO:0000313" key="2">
    <source>
        <dbReference type="EMBL" id="KAK6591218.1"/>
    </source>
</evidence>
<dbReference type="EMBL" id="JAWDEY010000001">
    <property type="protein sequence ID" value="KAK6591218.1"/>
    <property type="molecule type" value="Genomic_DNA"/>
</dbReference>
<reference evidence="2 3" key="1">
    <citation type="submission" date="2023-10" db="EMBL/GenBank/DDBJ databases">
        <title>Comparative genomics analysis reveals potential genetic determinants of host preference in Cryptosporidium xiaoi.</title>
        <authorList>
            <person name="Xiao L."/>
            <person name="Li J."/>
        </authorList>
    </citation>
    <scope>NUCLEOTIDE SEQUENCE [LARGE SCALE GENOMIC DNA]</scope>
    <source>
        <strain evidence="2 3">52996</strain>
    </source>
</reference>
<feature type="region of interest" description="Disordered" evidence="1">
    <location>
        <begin position="67"/>
        <end position="88"/>
    </location>
</feature>
<gene>
    <name evidence="2" type="ORF">RS030_101653</name>
</gene>
<dbReference type="GO" id="GO:0005666">
    <property type="term" value="C:RNA polymerase III complex"/>
    <property type="evidence" value="ECO:0007669"/>
    <property type="project" value="TreeGrafter"/>
</dbReference>
<dbReference type="GO" id="GO:0042797">
    <property type="term" value="P:tRNA transcription by RNA polymerase III"/>
    <property type="evidence" value="ECO:0007669"/>
    <property type="project" value="TreeGrafter"/>
</dbReference>
<dbReference type="PANTHER" id="PTHR12069:SF0">
    <property type="entry name" value="DNA-DIRECTED RNA POLYMERASE III SUBUNIT RPC5"/>
    <property type="match status" value="1"/>
</dbReference>
<feature type="compositionally biased region" description="Polar residues" evidence="1">
    <location>
        <begin position="67"/>
        <end position="84"/>
    </location>
</feature>
<keyword evidence="3" id="KW-1185">Reference proteome</keyword>
<evidence type="ECO:0000313" key="3">
    <source>
        <dbReference type="Proteomes" id="UP001311799"/>
    </source>
</evidence>
<sequence>MADNEDENEIVDEYEIILSHINDVSFHIFQFPMTSSDSCPDKIWKSAFIRPDGGSFQLSYYSNDNSDTSFSNKSGNSVEPQNNMSHERSESVEKHHLYTVNSKSCLSSSNSLVIGYFDHENKKLFITPISTVQQFRPNFSVFDHNKTQSSNVGIVERYSSEASGRDEGNKSLDNLILYHGNTHIGINKSGRQAESDALVGNKCRFYTTGIENWIKIPCIYQNNSYESKEIIKILTDVEFDDFISWRNINLNSIGSDAFVKQLYSIYNNRKRVHYFNNNQIKYLKMLSGIVSDGTSEFNLPFRGNGQVLPSTRTSGLPKIYTAYQYPPSSPTSSLGGCTGYNFGCIEDSGVNSIFKNIYERNENIIPFHGISGKLLSYDDWLSSGPISIQELYRMDISEQIQKITLVYQVIPFYGIKLILKRVHYASKMNSSLDSETNGIKIQKSDISSHKNSFNESFPSDDELIVLIKKYCVLVSGNWTYKSELLYNEYESCCRDLILVLLQRDENAGLNREPIRIATDLPQIRVTSILREVAVYRSTAWYPKFPTDRKFIEEHIEEATYWKSYWSDREKYVVQYIRENRDTSTSTLTYLNNASATLTSISNSQLQLLLTFILKTYGAMNSSELLNVSTYHLTLMAVGNAAFATVPSSIGEQFNLATVNGNKISEAAANGADQSSISYSKIGNSQNKTGIKGNFSSSSSFSGISSTQNFIAPTFSPFSSGYIRHNIKQIQYINVNSNLSNSNKISMEDIKTSLEKIAINLFDDIWVLKSTGDSRFNSIRRIVIRHFNQNATSREDVFTITSFIDSVKQNIINNCKYAINNNELWFNYCESNAKSSTDVKNENTSQLLHILNNVPEFIWRSIIHEFAFPINETATVWKLKSK</sequence>
<proteinExistence type="predicted"/>
<evidence type="ECO:0000256" key="1">
    <source>
        <dbReference type="SAM" id="MobiDB-lite"/>
    </source>
</evidence>
<dbReference type="PANTHER" id="PTHR12069">
    <property type="entry name" value="DNA-DIRECTED RNA POLYMERASES III 80 KDA POLYPEPTIDE RNA POLYMERASE III SUBUNIT 5"/>
    <property type="match status" value="1"/>
</dbReference>
<comment type="caution">
    <text evidence="2">The sequence shown here is derived from an EMBL/GenBank/DDBJ whole genome shotgun (WGS) entry which is preliminary data.</text>
</comment>
<dbReference type="AlphaFoldDB" id="A0AAV9Y2L7"/>